<feature type="transmembrane region" description="Helical" evidence="1">
    <location>
        <begin position="213"/>
        <end position="233"/>
    </location>
</feature>
<keyword evidence="1" id="KW-0812">Transmembrane</keyword>
<feature type="transmembrane region" description="Helical" evidence="1">
    <location>
        <begin position="51"/>
        <end position="68"/>
    </location>
</feature>
<evidence type="ECO:0000256" key="1">
    <source>
        <dbReference type="SAM" id="Phobius"/>
    </source>
</evidence>
<evidence type="ECO:0000313" key="2">
    <source>
        <dbReference type="EMBL" id="NDV61427.1"/>
    </source>
</evidence>
<keyword evidence="1" id="KW-0472">Membrane</keyword>
<dbReference type="Proteomes" id="UP000478417">
    <property type="component" value="Unassembled WGS sequence"/>
</dbReference>
<evidence type="ECO:0000313" key="3">
    <source>
        <dbReference type="Proteomes" id="UP000478417"/>
    </source>
</evidence>
<gene>
    <name evidence="2" type="ORF">G0Q06_03085</name>
</gene>
<protein>
    <submittedName>
        <fullName evidence="2">Uncharacterized protein</fullName>
    </submittedName>
</protein>
<dbReference type="RefSeq" id="WP_163962358.1">
    <property type="nucleotide sequence ID" value="NZ_JAAGNX010000001.1"/>
</dbReference>
<proteinExistence type="predicted"/>
<dbReference type="EMBL" id="JAAGNX010000001">
    <property type="protein sequence ID" value="NDV61427.1"/>
    <property type="molecule type" value="Genomic_DNA"/>
</dbReference>
<keyword evidence="3" id="KW-1185">Reference proteome</keyword>
<feature type="transmembrane region" description="Helical" evidence="1">
    <location>
        <begin position="167"/>
        <end position="183"/>
    </location>
</feature>
<comment type="caution">
    <text evidence="2">The sequence shown here is derived from an EMBL/GenBank/DDBJ whole genome shotgun (WGS) entry which is preliminary data.</text>
</comment>
<accession>A0A6B2M072</accession>
<feature type="transmembrane region" description="Helical" evidence="1">
    <location>
        <begin position="137"/>
        <end position="155"/>
    </location>
</feature>
<dbReference type="AlphaFoldDB" id="A0A6B2M072"/>
<organism evidence="2 3">
    <name type="scientific">Oceanipulchritudo coccoides</name>
    <dbReference type="NCBI Taxonomy" id="2706888"/>
    <lineage>
        <taxon>Bacteria</taxon>
        <taxon>Pseudomonadati</taxon>
        <taxon>Verrucomicrobiota</taxon>
        <taxon>Opitutia</taxon>
        <taxon>Puniceicoccales</taxon>
        <taxon>Oceanipulchritudinaceae</taxon>
        <taxon>Oceanipulchritudo</taxon>
    </lineage>
</organism>
<name>A0A6B2M072_9BACT</name>
<keyword evidence="1" id="KW-1133">Transmembrane helix</keyword>
<sequence>MNSADHIVPSTKWSQIAFWTTVAVLVLSSVILVLNPSLLEILAWEDGPVEYSGFIFLALTGFILARAGYRATRLPGYHRLKGMVLLFAGLGFLLAAGEEISWGQRLIGFETPEPLAKVNEQQEFNLHNMEKGLVDHSVRYGIALFAVAGLIFHATQSRRFLGFRTPDLYLVHAFLLLGVYQNFQAIDKPFYISAIALLFSLLYLYTKGHRRSAAIPAVAILLGCLLTFLNWSFQASLGINTPPEIREALFPMICSAYALWLASDPEDQLPQES</sequence>
<reference evidence="2 3" key="1">
    <citation type="submission" date="2020-02" db="EMBL/GenBank/DDBJ databases">
        <title>Albibacoteraceae fam. nov., the first described family within the subdivision 4 Verrucomicrobia.</title>
        <authorList>
            <person name="Xi F."/>
        </authorList>
    </citation>
    <scope>NUCLEOTIDE SEQUENCE [LARGE SCALE GENOMIC DNA]</scope>
    <source>
        <strain evidence="2 3">CK1056</strain>
    </source>
</reference>
<feature type="transmembrane region" description="Helical" evidence="1">
    <location>
        <begin position="16"/>
        <end position="39"/>
    </location>
</feature>
<feature type="transmembrane region" description="Helical" evidence="1">
    <location>
        <begin position="80"/>
        <end position="97"/>
    </location>
</feature>
<feature type="transmembrane region" description="Helical" evidence="1">
    <location>
        <begin position="189"/>
        <end position="206"/>
    </location>
</feature>